<proteinExistence type="inferred from homology"/>
<evidence type="ECO:0000313" key="6">
    <source>
        <dbReference type="EMBL" id="KAE9524894.1"/>
    </source>
</evidence>
<evidence type="ECO:0000256" key="5">
    <source>
        <dbReference type="ARBA" id="ARBA00023306"/>
    </source>
</evidence>
<dbReference type="Proteomes" id="UP000475862">
    <property type="component" value="Unassembled WGS sequence"/>
</dbReference>
<accession>A0A6G0T3X3</accession>
<dbReference type="InterPro" id="IPR023252">
    <property type="entry name" value="Aurora_borealis_protein"/>
</dbReference>
<keyword evidence="7" id="KW-1185">Reference proteome</keyword>
<comment type="similarity">
    <text evidence="1">Belongs to the BORA family.</text>
</comment>
<comment type="caution">
    <text evidence="6">The sequence shown here is derived from an EMBL/GenBank/DDBJ whole genome shotgun (WGS) entry which is preliminary data.</text>
</comment>
<sequence>MAYCEEVEYMDVSLNSEKNETTSFGKKFHLNRTPTPLKPSRHWCMSTELLRSQYKTNNVRKKKVYNPFNDNLMQRLGETTISPTVFANVKSPGQEVEFGWNIDDVSKLNPVHIEDECIVDEDQVDDETESKLQETIDKYFCSTHKVPSPWNNQVIDWEAHKNSSSTPIANKQNQKSISYTREVSTQTNLSFPSILPDHVEEILKPYFLNSTQNCEEEISPTKDNSNLRRKLFFMSDNDDPISPVEIRRNQSVSPLTKGFIKTINSKGPVLGNHLGVQELPIDCHIPIDVSPIINKNDRENTPPNNKNKDFIFLTPVSTMSMPKRRRTEKSSLMMESSSDTGYQTMTMSIKDMSSMAPFGHSSKNIMFTASTPTERRF</sequence>
<dbReference type="GO" id="GO:0060236">
    <property type="term" value="P:regulation of mitotic spindle organization"/>
    <property type="evidence" value="ECO:0007669"/>
    <property type="project" value="TreeGrafter"/>
</dbReference>
<gene>
    <name evidence="6" type="ORF">AGLY_014944</name>
</gene>
<keyword evidence="5" id="KW-0131">Cell cycle</keyword>
<keyword evidence="3" id="KW-0132">Cell division</keyword>
<dbReference type="AlphaFoldDB" id="A0A6G0T3X3"/>
<dbReference type="GO" id="GO:0019901">
    <property type="term" value="F:protein kinase binding"/>
    <property type="evidence" value="ECO:0007669"/>
    <property type="project" value="TreeGrafter"/>
</dbReference>
<dbReference type="PANTHER" id="PTHR14728">
    <property type="entry name" value="PROTEIN AURORA BOREALIS"/>
    <property type="match status" value="1"/>
</dbReference>
<reference evidence="6 7" key="1">
    <citation type="submission" date="2019-08" db="EMBL/GenBank/DDBJ databases">
        <title>The genome of the soybean aphid Biotype 1, its phylome, world population structure and adaptation to the North American continent.</title>
        <authorList>
            <person name="Giordano R."/>
            <person name="Donthu R.K."/>
            <person name="Hernandez A.G."/>
            <person name="Wright C.L."/>
            <person name="Zimin A.V."/>
        </authorList>
    </citation>
    <scope>NUCLEOTIDE SEQUENCE [LARGE SCALE GENOMIC DNA]</scope>
    <source>
        <tissue evidence="6">Whole aphids</tissue>
    </source>
</reference>
<dbReference type="GO" id="GO:0007088">
    <property type="term" value="P:regulation of mitotic nuclear division"/>
    <property type="evidence" value="ECO:0007669"/>
    <property type="project" value="TreeGrafter"/>
</dbReference>
<keyword evidence="4" id="KW-0498">Mitosis</keyword>
<evidence type="ECO:0000256" key="1">
    <source>
        <dbReference type="ARBA" id="ARBA00010963"/>
    </source>
</evidence>
<dbReference type="GO" id="GO:0051301">
    <property type="term" value="P:cell division"/>
    <property type="evidence" value="ECO:0007669"/>
    <property type="project" value="UniProtKB-KW"/>
</dbReference>
<dbReference type="OrthoDB" id="10020858at2759"/>
<evidence type="ECO:0000256" key="4">
    <source>
        <dbReference type="ARBA" id="ARBA00022776"/>
    </source>
</evidence>
<dbReference type="EMBL" id="VYZN01000065">
    <property type="protein sequence ID" value="KAE9524894.1"/>
    <property type="molecule type" value="Genomic_DNA"/>
</dbReference>
<evidence type="ECO:0000313" key="7">
    <source>
        <dbReference type="Proteomes" id="UP000475862"/>
    </source>
</evidence>
<evidence type="ECO:0000256" key="3">
    <source>
        <dbReference type="ARBA" id="ARBA00022618"/>
    </source>
</evidence>
<dbReference type="Pfam" id="PF15280">
    <property type="entry name" value="BORA_N"/>
    <property type="match status" value="1"/>
</dbReference>
<name>A0A6G0T3X3_APHGL</name>
<dbReference type="PRINTS" id="PR02038">
    <property type="entry name" value="AURORABORA"/>
</dbReference>
<dbReference type="GO" id="GO:0005737">
    <property type="term" value="C:cytoplasm"/>
    <property type="evidence" value="ECO:0007669"/>
    <property type="project" value="TreeGrafter"/>
</dbReference>
<evidence type="ECO:0000256" key="2">
    <source>
        <dbReference type="ARBA" id="ARBA00020055"/>
    </source>
</evidence>
<dbReference type="GO" id="GO:0005634">
    <property type="term" value="C:nucleus"/>
    <property type="evidence" value="ECO:0007669"/>
    <property type="project" value="TreeGrafter"/>
</dbReference>
<protein>
    <recommendedName>
        <fullName evidence="2">Protein aurora borealis</fullName>
    </recommendedName>
</protein>
<dbReference type="PANTHER" id="PTHR14728:SF2">
    <property type="entry name" value="PROTEIN AURORA BOREALIS"/>
    <property type="match status" value="1"/>
</dbReference>
<organism evidence="6 7">
    <name type="scientific">Aphis glycines</name>
    <name type="common">Soybean aphid</name>
    <dbReference type="NCBI Taxonomy" id="307491"/>
    <lineage>
        <taxon>Eukaryota</taxon>
        <taxon>Metazoa</taxon>
        <taxon>Ecdysozoa</taxon>
        <taxon>Arthropoda</taxon>
        <taxon>Hexapoda</taxon>
        <taxon>Insecta</taxon>
        <taxon>Pterygota</taxon>
        <taxon>Neoptera</taxon>
        <taxon>Paraneoptera</taxon>
        <taxon>Hemiptera</taxon>
        <taxon>Sternorrhyncha</taxon>
        <taxon>Aphidomorpha</taxon>
        <taxon>Aphidoidea</taxon>
        <taxon>Aphididae</taxon>
        <taxon>Aphidini</taxon>
        <taxon>Aphis</taxon>
        <taxon>Aphis</taxon>
    </lineage>
</organism>